<gene>
    <name evidence="4" type="ORF">EKG37_15635</name>
</gene>
<dbReference type="Pfam" id="PF19124">
    <property type="entry name" value="DUF5808"/>
    <property type="match status" value="1"/>
</dbReference>
<accession>A0A431W0Z3</accession>
<feature type="transmembrane region" description="Helical" evidence="1">
    <location>
        <begin position="50"/>
        <end position="69"/>
    </location>
</feature>
<reference evidence="4 5" key="1">
    <citation type="submission" date="2018-12" db="EMBL/GenBank/DDBJ databases">
        <title>Bacillus yapensis draft genome sequence.</title>
        <authorList>
            <person name="Yu L."/>
            <person name="Xu X."/>
            <person name="Tang X."/>
        </authorList>
    </citation>
    <scope>NUCLEOTIDE SEQUENCE [LARGE SCALE GENOMIC DNA]</scope>
    <source>
        <strain evidence="4 5">XXST-01</strain>
    </source>
</reference>
<dbReference type="GO" id="GO:0009636">
    <property type="term" value="P:response to toxic substance"/>
    <property type="evidence" value="ECO:0007669"/>
    <property type="project" value="TreeGrafter"/>
</dbReference>
<evidence type="ECO:0000313" key="5">
    <source>
        <dbReference type="Proteomes" id="UP000271374"/>
    </source>
</evidence>
<feature type="transmembrane region" description="Helical" evidence="1">
    <location>
        <begin position="261"/>
        <end position="287"/>
    </location>
</feature>
<proteinExistence type="predicted"/>
<keyword evidence="5" id="KW-1185">Reference proteome</keyword>
<organism evidence="4 5">
    <name type="scientific">Bacillus yapensis</name>
    <dbReference type="NCBI Taxonomy" id="2492960"/>
    <lineage>
        <taxon>Bacteria</taxon>
        <taxon>Bacillati</taxon>
        <taxon>Bacillota</taxon>
        <taxon>Bacilli</taxon>
        <taxon>Bacillales</taxon>
        <taxon>Bacillaceae</taxon>
        <taxon>Bacillus</taxon>
    </lineage>
</organism>
<feature type="domain" description="DUF1648" evidence="2">
    <location>
        <begin position="146"/>
        <end position="193"/>
    </location>
</feature>
<name>A0A431W0Z3_9BACI</name>
<dbReference type="InterPro" id="IPR012867">
    <property type="entry name" value="DUF1648"/>
</dbReference>
<evidence type="ECO:0000259" key="2">
    <source>
        <dbReference type="Pfam" id="PF07853"/>
    </source>
</evidence>
<dbReference type="OrthoDB" id="157646at2"/>
<dbReference type="InterPro" id="IPR043831">
    <property type="entry name" value="DUF5808"/>
</dbReference>
<feature type="transmembrane region" description="Helical" evidence="1">
    <location>
        <begin position="6"/>
        <end position="29"/>
    </location>
</feature>
<feature type="transmembrane region" description="Helical" evidence="1">
    <location>
        <begin position="340"/>
        <end position="361"/>
    </location>
</feature>
<dbReference type="AlphaFoldDB" id="A0A431W0Z3"/>
<keyword evidence="1" id="KW-0812">Transmembrane</keyword>
<evidence type="ECO:0000259" key="3">
    <source>
        <dbReference type="Pfam" id="PF19124"/>
    </source>
</evidence>
<feature type="transmembrane region" description="Helical" evidence="1">
    <location>
        <begin position="140"/>
        <end position="157"/>
    </location>
</feature>
<keyword evidence="1" id="KW-1133">Transmembrane helix</keyword>
<comment type="caution">
    <text evidence="4">The sequence shown here is derived from an EMBL/GenBank/DDBJ whole genome shotgun (WGS) entry which is preliminary data.</text>
</comment>
<evidence type="ECO:0000313" key="4">
    <source>
        <dbReference type="EMBL" id="RTR29162.1"/>
    </source>
</evidence>
<dbReference type="Proteomes" id="UP000271374">
    <property type="component" value="Unassembled WGS sequence"/>
</dbReference>
<evidence type="ECO:0000256" key="1">
    <source>
        <dbReference type="SAM" id="Phobius"/>
    </source>
</evidence>
<feature type="domain" description="DUF5808" evidence="3">
    <location>
        <begin position="321"/>
        <end position="346"/>
    </location>
</feature>
<dbReference type="RefSeq" id="WP_126409710.1">
    <property type="nucleotide sequence ID" value="NZ_RXNT01000013.1"/>
</dbReference>
<sequence>MTLTIFFFISLIIAGIQTAIPFLVNRSVIFGVTIPEKHLQNETLLAYKKNYAKLVGLLSIILLAGYALWSLIQTATEEQIVIGGILLEFVIILFSFSLYFYYHGKTLKLKADKQWTGNLKQIRVADLSARSRDEMLPWQVFLLPIIITVGVIGYTLLKYDLLPQQIPTHWGPNGQPDAFTEKTLMSSILMPLTLFVMQLMFLGIHLGTKKSGIKLSGESTEASRQRQLALRKYSSWLMFFVSFLITVLLSFFQLQIIHPDIISATAMFAIPLGFLVIILVSTIVFAVRVGRSDKFTIETTEEKLTDSDDTHWKGGLFYFNKNDPSIFVEKRFGVGWTINFANPIGYLIIFVPLIAILVFSFL</sequence>
<feature type="transmembrane region" description="Helical" evidence="1">
    <location>
        <begin position="81"/>
        <end position="102"/>
    </location>
</feature>
<dbReference type="PANTHER" id="PTHR37810:SF9">
    <property type="entry name" value="MEMBRANE PROTEIN"/>
    <property type="match status" value="1"/>
</dbReference>
<dbReference type="PANTHER" id="PTHR37810">
    <property type="entry name" value="IMMUNITY PROTEIN SDPI"/>
    <property type="match status" value="1"/>
</dbReference>
<dbReference type="EMBL" id="RXNT01000013">
    <property type="protein sequence ID" value="RTR29162.1"/>
    <property type="molecule type" value="Genomic_DNA"/>
</dbReference>
<keyword evidence="1" id="KW-0472">Membrane</keyword>
<dbReference type="Pfam" id="PF07853">
    <property type="entry name" value="DUF1648"/>
    <property type="match status" value="1"/>
</dbReference>
<feature type="transmembrane region" description="Helical" evidence="1">
    <location>
        <begin position="188"/>
        <end position="206"/>
    </location>
</feature>
<feature type="transmembrane region" description="Helical" evidence="1">
    <location>
        <begin position="233"/>
        <end position="255"/>
    </location>
</feature>
<protein>
    <submittedName>
        <fullName evidence="4">DUF1648 domain-containing protein</fullName>
    </submittedName>
</protein>